<feature type="region of interest" description="Disordered" evidence="1">
    <location>
        <begin position="20"/>
        <end position="144"/>
    </location>
</feature>
<comment type="caution">
    <text evidence="3">The sequence shown here is derived from an EMBL/GenBank/DDBJ whole genome shotgun (WGS) entry which is preliminary data.</text>
</comment>
<accession>A0A8J5MZB3</accession>
<protein>
    <submittedName>
        <fullName evidence="3">Putative Hydrolethalus syndrome protein 1 C-terminus-like</fullName>
    </submittedName>
</protein>
<feature type="domain" description="Centriolar and ciliogenesis-associated protein HYLS1 C-terminal" evidence="2">
    <location>
        <begin position="146"/>
        <end position="178"/>
    </location>
</feature>
<evidence type="ECO:0000313" key="4">
    <source>
        <dbReference type="Proteomes" id="UP000747542"/>
    </source>
</evidence>
<gene>
    <name evidence="3" type="ORF">Hamer_G013344</name>
</gene>
<dbReference type="InterPro" id="IPR027918">
    <property type="entry name" value="HYLS1_C_dom"/>
</dbReference>
<feature type="non-terminal residue" evidence="3">
    <location>
        <position position="1"/>
    </location>
</feature>
<dbReference type="Pfam" id="PF15311">
    <property type="entry name" value="HYLS1_C"/>
    <property type="match status" value="1"/>
</dbReference>
<feature type="compositionally biased region" description="Acidic residues" evidence="1">
    <location>
        <begin position="224"/>
        <end position="234"/>
    </location>
</feature>
<evidence type="ECO:0000313" key="3">
    <source>
        <dbReference type="EMBL" id="KAG7169715.1"/>
    </source>
</evidence>
<feature type="non-terminal residue" evidence="3">
    <location>
        <position position="234"/>
    </location>
</feature>
<evidence type="ECO:0000259" key="2">
    <source>
        <dbReference type="Pfam" id="PF15311"/>
    </source>
</evidence>
<keyword evidence="4" id="KW-1185">Reference proteome</keyword>
<sequence length="234" mass="26324">SLILCTIQYGIQSLVTIPFRSVDSSTSQTEKNGDKETEESGYSDFDSTASTTTESHKEKSDFTSAWHSLADSAAEVELPNGKTMKSVTDSHKAPTKSGTDLHITSKRPIGDAPKEPSGSQVKQNLGRRKVSKMARDKDGLPIYPSRPDPVNLYHFYKAHWDKFKVPGEDPRSKLRWATMACERNWSLNQDEIYSEDEHSIDREACIDCDIVGDDNDSDPYYVFEQEESNDDDDE</sequence>
<dbReference type="AlphaFoldDB" id="A0A8J5MZB3"/>
<evidence type="ECO:0000256" key="1">
    <source>
        <dbReference type="SAM" id="MobiDB-lite"/>
    </source>
</evidence>
<reference evidence="3" key="1">
    <citation type="journal article" date="2021" name="Sci. Adv.">
        <title>The American lobster genome reveals insights on longevity, neural, and immune adaptations.</title>
        <authorList>
            <person name="Polinski J.M."/>
            <person name="Zimin A.V."/>
            <person name="Clark K.F."/>
            <person name="Kohn A.B."/>
            <person name="Sadowski N."/>
            <person name="Timp W."/>
            <person name="Ptitsyn A."/>
            <person name="Khanna P."/>
            <person name="Romanova D.Y."/>
            <person name="Williams P."/>
            <person name="Greenwood S.J."/>
            <person name="Moroz L.L."/>
            <person name="Walt D.R."/>
            <person name="Bodnar A.G."/>
        </authorList>
    </citation>
    <scope>NUCLEOTIDE SEQUENCE</scope>
    <source>
        <strain evidence="3">GMGI-L3</strain>
    </source>
</reference>
<organism evidence="3 4">
    <name type="scientific">Homarus americanus</name>
    <name type="common">American lobster</name>
    <dbReference type="NCBI Taxonomy" id="6706"/>
    <lineage>
        <taxon>Eukaryota</taxon>
        <taxon>Metazoa</taxon>
        <taxon>Ecdysozoa</taxon>
        <taxon>Arthropoda</taxon>
        <taxon>Crustacea</taxon>
        <taxon>Multicrustacea</taxon>
        <taxon>Malacostraca</taxon>
        <taxon>Eumalacostraca</taxon>
        <taxon>Eucarida</taxon>
        <taxon>Decapoda</taxon>
        <taxon>Pleocyemata</taxon>
        <taxon>Astacidea</taxon>
        <taxon>Nephropoidea</taxon>
        <taxon>Nephropidae</taxon>
        <taxon>Homarus</taxon>
    </lineage>
</organism>
<proteinExistence type="predicted"/>
<dbReference type="EMBL" id="JAHLQT010015640">
    <property type="protein sequence ID" value="KAG7169715.1"/>
    <property type="molecule type" value="Genomic_DNA"/>
</dbReference>
<dbReference type="Proteomes" id="UP000747542">
    <property type="component" value="Unassembled WGS sequence"/>
</dbReference>
<feature type="region of interest" description="Disordered" evidence="1">
    <location>
        <begin position="212"/>
        <end position="234"/>
    </location>
</feature>
<name>A0A8J5MZB3_HOMAM</name>